<organism evidence="1 2">
    <name type="scientific">Ignelater luminosus</name>
    <name type="common">Cucubano</name>
    <name type="synonym">Pyrophorus luminosus</name>
    <dbReference type="NCBI Taxonomy" id="2038154"/>
    <lineage>
        <taxon>Eukaryota</taxon>
        <taxon>Metazoa</taxon>
        <taxon>Ecdysozoa</taxon>
        <taxon>Arthropoda</taxon>
        <taxon>Hexapoda</taxon>
        <taxon>Insecta</taxon>
        <taxon>Pterygota</taxon>
        <taxon>Neoptera</taxon>
        <taxon>Endopterygota</taxon>
        <taxon>Coleoptera</taxon>
        <taxon>Polyphaga</taxon>
        <taxon>Elateriformia</taxon>
        <taxon>Elateroidea</taxon>
        <taxon>Elateridae</taxon>
        <taxon>Agrypninae</taxon>
        <taxon>Pyrophorini</taxon>
        <taxon>Ignelater</taxon>
    </lineage>
</organism>
<protein>
    <submittedName>
        <fullName evidence="1">Uncharacterized protein</fullName>
    </submittedName>
</protein>
<evidence type="ECO:0000313" key="1">
    <source>
        <dbReference type="EMBL" id="KAF2901411.1"/>
    </source>
</evidence>
<keyword evidence="2" id="KW-1185">Reference proteome</keyword>
<proteinExistence type="predicted"/>
<comment type="caution">
    <text evidence="1">The sequence shown here is derived from an EMBL/GenBank/DDBJ whole genome shotgun (WGS) entry which is preliminary data.</text>
</comment>
<dbReference type="Proteomes" id="UP000801492">
    <property type="component" value="Unassembled WGS sequence"/>
</dbReference>
<gene>
    <name evidence="1" type="ORF">ILUMI_04773</name>
</gene>
<sequence>MKNYEREISALEALYKEVPTSDVSDESDSEYDAQDISFVWCTSPEKCRDASVTSVNHISNGRNWINLLLPNTEQVRHKSNFHGECKNILHVACGNNAGLQPEGPFRLDNSAAAIIGRMTNHISESGRNETINRWFTSMESVNHTTQVNRRALPKELTNTTDRPVKSSCFAYHTDITITSRVPIKLKKLC</sequence>
<dbReference type="AlphaFoldDB" id="A0A8K0GJ98"/>
<evidence type="ECO:0000313" key="2">
    <source>
        <dbReference type="Proteomes" id="UP000801492"/>
    </source>
</evidence>
<reference evidence="1" key="1">
    <citation type="submission" date="2019-08" db="EMBL/GenBank/DDBJ databases">
        <title>The genome of the North American firefly Photinus pyralis.</title>
        <authorList>
            <consortium name="Photinus pyralis genome working group"/>
            <person name="Fallon T.R."/>
            <person name="Sander Lower S.E."/>
            <person name="Weng J.-K."/>
        </authorList>
    </citation>
    <scope>NUCLEOTIDE SEQUENCE</scope>
    <source>
        <strain evidence="1">TRF0915ILg1</strain>
        <tissue evidence="1">Whole body</tissue>
    </source>
</reference>
<dbReference type="EMBL" id="VTPC01001660">
    <property type="protein sequence ID" value="KAF2901411.1"/>
    <property type="molecule type" value="Genomic_DNA"/>
</dbReference>
<accession>A0A8K0GJ98</accession>
<name>A0A8K0GJ98_IGNLU</name>